<keyword evidence="5" id="KW-0833">Ubl conjugation pathway</keyword>
<dbReference type="PROSITE" id="PS50235">
    <property type="entry name" value="USP_3"/>
    <property type="match status" value="1"/>
</dbReference>
<evidence type="ECO:0000256" key="7">
    <source>
        <dbReference type="ARBA" id="ARBA00022807"/>
    </source>
</evidence>
<dbReference type="Pfam" id="PF00443">
    <property type="entry name" value="UCH"/>
    <property type="match status" value="1"/>
</dbReference>
<dbReference type="EMBL" id="KV453910">
    <property type="protein sequence ID" value="ODV81036.1"/>
    <property type="molecule type" value="Genomic_DNA"/>
</dbReference>
<dbReference type="STRING" id="984487.A0A1E4SNG3"/>
<feature type="compositionally biased region" description="Low complexity" evidence="8">
    <location>
        <begin position="1"/>
        <end position="25"/>
    </location>
</feature>
<dbReference type="InterPro" id="IPR028889">
    <property type="entry name" value="USP"/>
</dbReference>
<feature type="region of interest" description="Disordered" evidence="8">
    <location>
        <begin position="1289"/>
        <end position="1324"/>
    </location>
</feature>
<dbReference type="PROSITE" id="PS00972">
    <property type="entry name" value="USP_1"/>
    <property type="match status" value="1"/>
</dbReference>
<name>A0A1E4SNG3_9ASCO</name>
<dbReference type="InterPro" id="IPR001394">
    <property type="entry name" value="Peptidase_C19_UCH"/>
</dbReference>
<gene>
    <name evidence="11" type="ORF">CANTADRAFT_25315</name>
</gene>
<keyword evidence="7" id="KW-0788">Thiol protease</keyword>
<dbReference type="GO" id="GO:0006508">
    <property type="term" value="P:proteolysis"/>
    <property type="evidence" value="ECO:0007669"/>
    <property type="project" value="UniProtKB-KW"/>
</dbReference>
<feature type="compositionally biased region" description="Polar residues" evidence="8">
    <location>
        <begin position="919"/>
        <end position="932"/>
    </location>
</feature>
<feature type="region of interest" description="Disordered" evidence="8">
    <location>
        <begin position="834"/>
        <end position="947"/>
    </location>
</feature>
<proteinExistence type="inferred from homology"/>
<feature type="region of interest" description="Disordered" evidence="8">
    <location>
        <begin position="1"/>
        <end position="30"/>
    </location>
</feature>
<dbReference type="InterPro" id="IPR018200">
    <property type="entry name" value="USP_CS"/>
</dbReference>
<reference evidence="12" key="1">
    <citation type="submission" date="2016-05" db="EMBL/GenBank/DDBJ databases">
        <title>Comparative genomics of biotechnologically important yeasts.</title>
        <authorList>
            <consortium name="DOE Joint Genome Institute"/>
            <person name="Riley R."/>
            <person name="Haridas S."/>
            <person name="Wolfe K.H."/>
            <person name="Lopes M.R."/>
            <person name="Hittinger C.T."/>
            <person name="Goker M."/>
            <person name="Salamov A."/>
            <person name="Wisecaver J."/>
            <person name="Long T.M."/>
            <person name="Aerts A.L."/>
            <person name="Barry K."/>
            <person name="Choi C."/>
            <person name="Clum A."/>
            <person name="Coughlan A.Y."/>
            <person name="Deshpande S."/>
            <person name="Douglass A.P."/>
            <person name="Hanson S.J."/>
            <person name="Klenk H.-P."/>
            <person name="Labutti K."/>
            <person name="Lapidus A."/>
            <person name="Lindquist E."/>
            <person name="Lipzen A."/>
            <person name="Meier-Kolthoff J.P."/>
            <person name="Ohm R.A."/>
            <person name="Otillar R.P."/>
            <person name="Pangilinan J."/>
            <person name="Peng Y."/>
            <person name="Rokas A."/>
            <person name="Rosa C.A."/>
            <person name="Scheuner C."/>
            <person name="Sibirny A.A."/>
            <person name="Slot J.C."/>
            <person name="Stielow J.B."/>
            <person name="Sun H."/>
            <person name="Kurtzman C.P."/>
            <person name="Blackwell M."/>
            <person name="Grigoriev I.V."/>
            <person name="Jeffries T.W."/>
        </authorList>
    </citation>
    <scope>NUCLEOTIDE SEQUENCE [LARGE SCALE GENOMIC DNA]</scope>
    <source>
        <strain evidence="12">NRRL Y-17324</strain>
    </source>
</reference>
<feature type="compositionally biased region" description="Basic and acidic residues" evidence="8">
    <location>
        <begin position="1236"/>
        <end position="1253"/>
    </location>
</feature>
<dbReference type="GO" id="GO:0004843">
    <property type="term" value="F:cysteine-type deubiquitinase activity"/>
    <property type="evidence" value="ECO:0007669"/>
    <property type="project" value="UniProtKB-EC"/>
</dbReference>
<organism evidence="11 12">
    <name type="scientific">Suhomyces tanzawaensis NRRL Y-17324</name>
    <dbReference type="NCBI Taxonomy" id="984487"/>
    <lineage>
        <taxon>Eukaryota</taxon>
        <taxon>Fungi</taxon>
        <taxon>Dikarya</taxon>
        <taxon>Ascomycota</taxon>
        <taxon>Saccharomycotina</taxon>
        <taxon>Pichiomycetes</taxon>
        <taxon>Debaryomycetaceae</taxon>
        <taxon>Suhomyces</taxon>
    </lineage>
</organism>
<dbReference type="GeneID" id="30981516"/>
<dbReference type="Gene3D" id="3.90.70.10">
    <property type="entry name" value="Cysteine proteinases"/>
    <property type="match status" value="2"/>
</dbReference>
<dbReference type="InterPro" id="IPR050185">
    <property type="entry name" value="Ub_carboxyl-term_hydrolase"/>
</dbReference>
<feature type="domain" description="DUSP" evidence="10">
    <location>
        <begin position="34"/>
        <end position="137"/>
    </location>
</feature>
<keyword evidence="12" id="KW-1185">Reference proteome</keyword>
<dbReference type="InterPro" id="IPR038765">
    <property type="entry name" value="Papain-like_cys_pep_sf"/>
</dbReference>
<evidence type="ECO:0000256" key="2">
    <source>
        <dbReference type="ARBA" id="ARBA00009085"/>
    </source>
</evidence>
<dbReference type="PROSITE" id="PS51283">
    <property type="entry name" value="DUSP"/>
    <property type="match status" value="1"/>
</dbReference>
<feature type="compositionally biased region" description="Polar residues" evidence="8">
    <location>
        <begin position="1302"/>
        <end position="1317"/>
    </location>
</feature>
<dbReference type="PANTHER" id="PTHR21646:SF24">
    <property type="entry name" value="UBIQUITIN CARBOXYL-TERMINAL HYDROLASE"/>
    <property type="match status" value="1"/>
</dbReference>
<dbReference type="InterPro" id="IPR006615">
    <property type="entry name" value="Pept_C19_DUSP"/>
</dbReference>
<dbReference type="GO" id="GO:0016579">
    <property type="term" value="P:protein deubiquitination"/>
    <property type="evidence" value="ECO:0007669"/>
    <property type="project" value="InterPro"/>
</dbReference>
<dbReference type="OrthoDB" id="292964at2759"/>
<feature type="domain" description="USP" evidence="9">
    <location>
        <begin position="307"/>
        <end position="1153"/>
    </location>
</feature>
<dbReference type="Gene3D" id="3.30.2230.10">
    <property type="entry name" value="DUSP-like"/>
    <property type="match status" value="1"/>
</dbReference>
<dbReference type="InterPro" id="IPR035927">
    <property type="entry name" value="DUSP-like_sf"/>
</dbReference>
<dbReference type="PROSITE" id="PS00973">
    <property type="entry name" value="USP_2"/>
    <property type="match status" value="1"/>
</dbReference>
<evidence type="ECO:0000259" key="9">
    <source>
        <dbReference type="PROSITE" id="PS50235"/>
    </source>
</evidence>
<comment type="catalytic activity">
    <reaction evidence="1">
        <text>Thiol-dependent hydrolysis of ester, thioester, amide, peptide and isopeptide bonds formed by the C-terminal Gly of ubiquitin (a 76-residue protein attached to proteins as an intracellular targeting signal).</text>
        <dbReference type="EC" id="3.4.19.12"/>
    </reaction>
</comment>
<evidence type="ECO:0000259" key="10">
    <source>
        <dbReference type="PROSITE" id="PS51283"/>
    </source>
</evidence>
<evidence type="ECO:0000256" key="5">
    <source>
        <dbReference type="ARBA" id="ARBA00022786"/>
    </source>
</evidence>
<dbReference type="Proteomes" id="UP000094285">
    <property type="component" value="Unassembled WGS sequence"/>
</dbReference>
<evidence type="ECO:0000256" key="6">
    <source>
        <dbReference type="ARBA" id="ARBA00022801"/>
    </source>
</evidence>
<keyword evidence="4" id="KW-0645">Protease</keyword>
<dbReference type="EC" id="3.4.19.12" evidence="3"/>
<dbReference type="RefSeq" id="XP_020066158.1">
    <property type="nucleotide sequence ID" value="XM_020207379.1"/>
</dbReference>
<dbReference type="SUPFAM" id="SSF54001">
    <property type="entry name" value="Cysteine proteinases"/>
    <property type="match status" value="1"/>
</dbReference>
<dbReference type="PANTHER" id="PTHR21646">
    <property type="entry name" value="UBIQUITIN CARBOXYL-TERMINAL HYDROLASE"/>
    <property type="match status" value="1"/>
</dbReference>
<feature type="compositionally biased region" description="Low complexity" evidence="8">
    <location>
        <begin position="933"/>
        <end position="947"/>
    </location>
</feature>
<evidence type="ECO:0000256" key="4">
    <source>
        <dbReference type="ARBA" id="ARBA00022670"/>
    </source>
</evidence>
<evidence type="ECO:0000313" key="12">
    <source>
        <dbReference type="Proteomes" id="UP000094285"/>
    </source>
</evidence>
<keyword evidence="6 11" id="KW-0378">Hydrolase</keyword>
<sequence length="1324" mass="149515">MSQEPSGESSKSTTPPSSPSSPIEPEASDSEVLKEVTIKRLLIQELLQNGNTGKEGDLWYLISADYLDRFLNLEVTSFEDLKTQLGPFDCSSIVDVHGNLYPENDEPIGTYNVSPEIFESLSSWLGVKGNPVTRCLIINDATATKEVERYPPVFYIHQLVKKPNSASSSYGSGRYSTPPTPISVSRTRTFQDLFDLIRVNVLKAAKNPSIEFRVWFIDSKNILDYQQNISLVNFIYDIPNKRLVLPNLLNQTLKSQGIESSNFHLLVESSERKNTSTPRSFPVDSFLSLVDLTQYDLEDILSKGGNLGLNNLGNTCYMNSALQCLVHIPEINYYFFYNMYKKELNFDNPLGNKGDVANSFGSLLKLIFESPSKSAPVRDRNSSASSSIAPREFKSTIGRYSSMFSGYLQQDSQEFLSWLLDALHEDLNRIHKKPYCEKPELKDEEMNDPNALVRLAETCWNQHKLRNDSVIVDLFTGMYESTLICPICSKTSITFDPFNDLTLPLPVSKMWYHTFTIIDLSDDASGALTKSAFNGQKIMKLEVELNKRSNFDDLLKYFSKFLGVDSTNFFLYEVHQNTFYTDFQLDYTKNKFMPIGDIIRDSDDILVYYIPHDPVNDIIIPVLNSVEDPDKSYKITELFGIPLFIKVNKDNEVSSFGTIRRKLEEKLTILTKHNLKAEYDKVKSEIPSYEEKKFYSPDDFPSIVSIANPSIGNNEDKDNEDEGYNSDVSLASPFVSANLGFTIKSKTYDQTGKPNDGYRRRFNFGYGRNSKVDRTINVPLYKPNLGEFKPMVDELPELKRKYYYYSDCEKNLDQEMEDLAVEVNKNLAEASVNGEVKEDAIESESNTNESDKTTDGFVIVDRSTGNYGISGSSEGDCGPAGSQISLSDEDTESEPHLGLLYEDESNPGLSLPPPPPPTYSDSIKPSNANSPIDSPSSENSNLPLPDNHPTLVTKNTILLCNWDYAVYQQFFEDEAAQGWSEPPTIPNPELEQNKAKFEKQRNSKVSLYDCLKAFSTPEVLGEQDLWYCPRCKDHRQATKSIQLWSTGDILTIHLKRFHSARAFSDKIDIVVDFPIEGLDMGPYIANPNSDNEIYDLIAVDNHYGGLGGGHYTACAKNFKDNKWYYFNDSRVTPMDDAKEAITGAAYLLFYRKRNTNETETLGGKNLNSILNTGRELYKKSLSNRKNLLEQVYSQVQGYEKYGSVIDEEAEPSSSESELHDQQEQEGVQAETVEASGEDKVESKKSRPFDNIDGEELKAQFNFDASDDLDYAQEDLDNIRKQRLISKENNNSKLIQIKGNGRQEVSSSPAPVDTSSVTDELEDKE</sequence>
<accession>A0A1E4SNG3</accession>
<dbReference type="Pfam" id="PF06337">
    <property type="entry name" value="DUSP"/>
    <property type="match status" value="1"/>
</dbReference>
<dbReference type="SUPFAM" id="SSF143791">
    <property type="entry name" value="DUSP-like"/>
    <property type="match status" value="1"/>
</dbReference>
<evidence type="ECO:0000256" key="1">
    <source>
        <dbReference type="ARBA" id="ARBA00000707"/>
    </source>
</evidence>
<evidence type="ECO:0000256" key="3">
    <source>
        <dbReference type="ARBA" id="ARBA00012759"/>
    </source>
</evidence>
<feature type="region of interest" description="Disordered" evidence="8">
    <location>
        <begin position="1206"/>
        <end position="1253"/>
    </location>
</feature>
<feature type="compositionally biased region" description="Polar residues" evidence="8">
    <location>
        <begin position="863"/>
        <end position="873"/>
    </location>
</feature>
<comment type="similarity">
    <text evidence="2">Belongs to the peptidase C19 family.</text>
</comment>
<evidence type="ECO:0000313" key="11">
    <source>
        <dbReference type="EMBL" id="ODV81036.1"/>
    </source>
</evidence>
<evidence type="ECO:0000256" key="8">
    <source>
        <dbReference type="SAM" id="MobiDB-lite"/>
    </source>
</evidence>
<protein>
    <recommendedName>
        <fullName evidence="3">ubiquitinyl hydrolase 1</fullName>
        <ecNumber evidence="3">3.4.19.12</ecNumber>
    </recommendedName>
</protein>